<keyword evidence="5 7" id="KW-0949">S-adenosyl-L-methionine</keyword>
<dbReference type="Gene3D" id="1.10.8.100">
    <property type="entry name" value="Ribosomal RNA adenine dimethylase-like, domain 2"/>
    <property type="match status" value="1"/>
</dbReference>
<dbReference type="EMBL" id="CP034044">
    <property type="protein sequence ID" value="AZG68643.1"/>
    <property type="molecule type" value="Genomic_DNA"/>
</dbReference>
<organism evidence="10 11">
    <name type="scientific">Mycoplasma struthionis</name>
    <dbReference type="NCBI Taxonomy" id="538220"/>
    <lineage>
        <taxon>Bacteria</taxon>
        <taxon>Bacillati</taxon>
        <taxon>Mycoplasmatota</taxon>
        <taxon>Mollicutes</taxon>
        <taxon>Mycoplasmataceae</taxon>
        <taxon>Mycoplasma</taxon>
    </lineage>
</organism>
<dbReference type="EC" id="2.1.1.182" evidence="7"/>
<dbReference type="PROSITE" id="PS01131">
    <property type="entry name" value="RRNA_A_DIMETH"/>
    <property type="match status" value="1"/>
</dbReference>
<comment type="subcellular location">
    <subcellularLocation>
        <location evidence="7">Cytoplasm</location>
    </subcellularLocation>
</comment>
<keyword evidence="2 7" id="KW-0698">rRNA processing</keyword>
<evidence type="ECO:0000256" key="2">
    <source>
        <dbReference type="ARBA" id="ARBA00022552"/>
    </source>
</evidence>
<comment type="catalytic activity">
    <reaction evidence="7">
        <text>adenosine(1518)/adenosine(1519) in 16S rRNA + 4 S-adenosyl-L-methionine = N(6)-dimethyladenosine(1518)/N(6)-dimethyladenosine(1519) in 16S rRNA + 4 S-adenosyl-L-homocysteine + 4 H(+)</text>
        <dbReference type="Rhea" id="RHEA:19609"/>
        <dbReference type="Rhea" id="RHEA-COMP:10232"/>
        <dbReference type="Rhea" id="RHEA-COMP:10233"/>
        <dbReference type="ChEBI" id="CHEBI:15378"/>
        <dbReference type="ChEBI" id="CHEBI:57856"/>
        <dbReference type="ChEBI" id="CHEBI:59789"/>
        <dbReference type="ChEBI" id="CHEBI:74411"/>
        <dbReference type="ChEBI" id="CHEBI:74493"/>
        <dbReference type="EC" id="2.1.1.182"/>
    </reaction>
</comment>
<dbReference type="HAMAP" id="MF_00607">
    <property type="entry name" value="16SrRNA_methyltr_A"/>
    <property type="match status" value="1"/>
</dbReference>
<reference evidence="10 11" key="1">
    <citation type="submission" date="2018-11" db="EMBL/GenBank/DDBJ databases">
        <title>Genome sequence of Mycoplasma struthionis sp. nov.</title>
        <authorList>
            <person name="Spergser J."/>
        </authorList>
    </citation>
    <scope>NUCLEOTIDE SEQUENCE [LARGE SCALE GENOMIC DNA]</scope>
    <source>
        <strain evidence="10 11">237IA</strain>
    </source>
</reference>
<protein>
    <recommendedName>
        <fullName evidence="7">Ribosomal RNA small subunit methyltransferase A</fullName>
        <ecNumber evidence="7">2.1.1.182</ecNumber>
    </recommendedName>
    <alternativeName>
        <fullName evidence="7">16S rRNA (adenine(1518)-N(6)/adenine(1519)-N(6))-dimethyltransferase</fullName>
    </alternativeName>
    <alternativeName>
        <fullName evidence="7">16S rRNA dimethyladenosine transferase</fullName>
    </alternativeName>
    <alternativeName>
        <fullName evidence="7">16S rRNA dimethylase</fullName>
    </alternativeName>
    <alternativeName>
        <fullName evidence="7">S-adenosylmethionine-6-N', N'-adenosyl(rRNA) dimethyltransferase</fullName>
    </alternativeName>
</protein>
<keyword evidence="4 7" id="KW-0808">Transferase</keyword>
<evidence type="ECO:0000256" key="6">
    <source>
        <dbReference type="ARBA" id="ARBA00022884"/>
    </source>
</evidence>
<dbReference type="SMART" id="SM00650">
    <property type="entry name" value="rADc"/>
    <property type="match status" value="1"/>
</dbReference>
<dbReference type="KEGG" id="mstr:EGN60_01505"/>
<dbReference type="GO" id="GO:0003723">
    <property type="term" value="F:RNA binding"/>
    <property type="evidence" value="ECO:0007669"/>
    <property type="project" value="UniProtKB-UniRule"/>
</dbReference>
<evidence type="ECO:0000256" key="7">
    <source>
        <dbReference type="HAMAP-Rule" id="MF_00607"/>
    </source>
</evidence>
<proteinExistence type="inferred from homology"/>
<feature type="binding site" evidence="7 8">
    <location>
        <position position="59"/>
    </location>
    <ligand>
        <name>S-adenosyl-L-methionine</name>
        <dbReference type="ChEBI" id="CHEBI:59789"/>
    </ligand>
</feature>
<feature type="binding site" evidence="7 8">
    <location>
        <position position="100"/>
    </location>
    <ligand>
        <name>S-adenosyl-L-methionine</name>
        <dbReference type="ChEBI" id="CHEBI:59789"/>
    </ligand>
</feature>
<dbReference type="OrthoDB" id="9814755at2"/>
<keyword evidence="6 7" id="KW-0694">RNA-binding</keyword>
<dbReference type="InterPro" id="IPR001737">
    <property type="entry name" value="KsgA/Erm"/>
</dbReference>
<name>A0A3G8LG53_9MOLU</name>
<feature type="binding site" evidence="7 8">
    <location>
        <position position="38"/>
    </location>
    <ligand>
        <name>S-adenosyl-L-methionine</name>
        <dbReference type="ChEBI" id="CHEBI:59789"/>
    </ligand>
</feature>
<dbReference type="RefSeq" id="WP_124724337.1">
    <property type="nucleotide sequence ID" value="NZ_CP034044.1"/>
</dbReference>
<dbReference type="SUPFAM" id="SSF53335">
    <property type="entry name" value="S-adenosyl-L-methionine-dependent methyltransferases"/>
    <property type="match status" value="1"/>
</dbReference>
<keyword evidence="3 7" id="KW-0489">Methyltransferase</keyword>
<dbReference type="InterPro" id="IPR020596">
    <property type="entry name" value="rRNA_Ade_Mease_Trfase_CS"/>
</dbReference>
<feature type="binding site" evidence="7 8">
    <location>
        <position position="83"/>
    </location>
    <ligand>
        <name>S-adenosyl-L-methionine</name>
        <dbReference type="ChEBI" id="CHEBI:59789"/>
    </ligand>
</feature>
<keyword evidence="11" id="KW-1185">Reference proteome</keyword>
<dbReference type="PANTHER" id="PTHR11727:SF7">
    <property type="entry name" value="DIMETHYLADENOSINE TRANSFERASE-RELATED"/>
    <property type="match status" value="1"/>
</dbReference>
<dbReference type="CDD" id="cd02440">
    <property type="entry name" value="AdoMet_MTases"/>
    <property type="match status" value="1"/>
</dbReference>
<evidence type="ECO:0000313" key="11">
    <source>
        <dbReference type="Proteomes" id="UP000275883"/>
    </source>
</evidence>
<evidence type="ECO:0000256" key="8">
    <source>
        <dbReference type="PROSITE-ProRule" id="PRU01026"/>
    </source>
</evidence>
<dbReference type="PANTHER" id="PTHR11727">
    <property type="entry name" value="DIMETHYLADENOSINE TRANSFERASE"/>
    <property type="match status" value="1"/>
</dbReference>
<evidence type="ECO:0000313" key="10">
    <source>
        <dbReference type="EMBL" id="AZG68643.1"/>
    </source>
</evidence>
<dbReference type="InterPro" id="IPR023165">
    <property type="entry name" value="rRNA_Ade_diMease-like_C"/>
</dbReference>
<evidence type="ECO:0000256" key="3">
    <source>
        <dbReference type="ARBA" id="ARBA00022603"/>
    </source>
</evidence>
<evidence type="ECO:0000256" key="1">
    <source>
        <dbReference type="ARBA" id="ARBA00022490"/>
    </source>
</evidence>
<dbReference type="Gene3D" id="3.40.50.150">
    <property type="entry name" value="Vaccinia Virus protein VP39"/>
    <property type="match status" value="1"/>
</dbReference>
<dbReference type="AlphaFoldDB" id="A0A3G8LG53"/>
<comment type="function">
    <text evidence="7">Specifically dimethylates two adjacent adenosines (A1518 and A1519) in the loop of a conserved hairpin near the 3'-end of 16S rRNA in the 30S particle. May play a critical role in biogenesis of 30S subunits.</text>
</comment>
<evidence type="ECO:0000256" key="4">
    <source>
        <dbReference type="ARBA" id="ARBA00022679"/>
    </source>
</evidence>
<dbReference type="Proteomes" id="UP000275883">
    <property type="component" value="Chromosome"/>
</dbReference>
<feature type="domain" description="Ribosomal RNA adenine methylase transferase N-terminal" evidence="9">
    <location>
        <begin position="19"/>
        <end position="185"/>
    </location>
</feature>
<feature type="binding site" evidence="7 8">
    <location>
        <position position="12"/>
    </location>
    <ligand>
        <name>S-adenosyl-L-methionine</name>
        <dbReference type="ChEBI" id="CHEBI:59789"/>
    </ligand>
</feature>
<evidence type="ECO:0000259" key="9">
    <source>
        <dbReference type="SMART" id="SM00650"/>
    </source>
</evidence>
<dbReference type="InterPro" id="IPR029063">
    <property type="entry name" value="SAM-dependent_MTases_sf"/>
</dbReference>
<dbReference type="PROSITE" id="PS51689">
    <property type="entry name" value="SAM_RNA_A_N6_MT"/>
    <property type="match status" value="1"/>
</dbReference>
<feature type="binding site" evidence="7 8">
    <location>
        <position position="14"/>
    </location>
    <ligand>
        <name>S-adenosyl-L-methionine</name>
        <dbReference type="ChEBI" id="CHEBI:59789"/>
    </ligand>
</feature>
<dbReference type="InterPro" id="IPR020598">
    <property type="entry name" value="rRNA_Ade_methylase_Trfase_N"/>
</dbReference>
<accession>A0A3G8LG53</accession>
<dbReference type="GO" id="GO:0052908">
    <property type="term" value="F:16S rRNA (adenine(1518)-N(6)/adenine(1519)-N(6))-dimethyltransferase activity"/>
    <property type="evidence" value="ECO:0007669"/>
    <property type="project" value="UniProtKB-EC"/>
</dbReference>
<sequence length="257" mass="29945">MNIEAKKSFGQNFLINKEIQKRIVSLAKIENEDVIEIGPGLGAITNLMVSKVKSLKAYELDNRLYEYLKDKKYNDNIEIINQDFLEANLFSENKKIVVGNIPYNITSLIIFKLFDNMKYLSSATLMVQKEVAQRITSLPKNKSYSKLSVFCQMFANVKYGFDVKAKEFNPAPKVDSAVIRIDFNKKDLDILNNYEKLKDFIKLCFQFKRKTLYNNLISNYKKEKIVEAIEKLNLKPAVRSEEIEVLDFYKLFKLLEN</sequence>
<dbReference type="InterPro" id="IPR011530">
    <property type="entry name" value="rRNA_adenine_dimethylase"/>
</dbReference>
<dbReference type="Pfam" id="PF00398">
    <property type="entry name" value="RrnaAD"/>
    <property type="match status" value="1"/>
</dbReference>
<dbReference type="GO" id="GO:0005829">
    <property type="term" value="C:cytosol"/>
    <property type="evidence" value="ECO:0007669"/>
    <property type="project" value="TreeGrafter"/>
</dbReference>
<evidence type="ECO:0000256" key="5">
    <source>
        <dbReference type="ARBA" id="ARBA00022691"/>
    </source>
</evidence>
<dbReference type="NCBIfam" id="TIGR00755">
    <property type="entry name" value="ksgA"/>
    <property type="match status" value="1"/>
</dbReference>
<comment type="similarity">
    <text evidence="7">Belongs to the class I-like SAM-binding methyltransferase superfamily. rRNA adenine N(6)-methyltransferase family. RsmA subfamily.</text>
</comment>
<keyword evidence="1 7" id="KW-0963">Cytoplasm</keyword>
<gene>
    <name evidence="7 10" type="primary">rsmA</name>
    <name evidence="7" type="synonym">ksgA</name>
    <name evidence="10" type="ORF">EGN60_01505</name>
</gene>